<organism evidence="3 4">
    <name type="scientific">Mycolicibacterium arenosum</name>
    <dbReference type="NCBI Taxonomy" id="2952157"/>
    <lineage>
        <taxon>Bacteria</taxon>
        <taxon>Bacillati</taxon>
        <taxon>Actinomycetota</taxon>
        <taxon>Actinomycetes</taxon>
        <taxon>Mycobacteriales</taxon>
        <taxon>Mycobacteriaceae</taxon>
        <taxon>Mycolicibacterium</taxon>
    </lineage>
</organism>
<keyword evidence="1" id="KW-1133">Transmembrane helix</keyword>
<keyword evidence="4" id="KW-1185">Reference proteome</keyword>
<proteinExistence type="predicted"/>
<evidence type="ECO:0000256" key="1">
    <source>
        <dbReference type="SAM" id="Phobius"/>
    </source>
</evidence>
<feature type="transmembrane region" description="Helical" evidence="1">
    <location>
        <begin position="66"/>
        <end position="84"/>
    </location>
</feature>
<feature type="transmembrane region" description="Helical" evidence="1">
    <location>
        <begin position="96"/>
        <end position="116"/>
    </location>
</feature>
<dbReference type="Proteomes" id="UP001651690">
    <property type="component" value="Unassembled WGS sequence"/>
</dbReference>
<evidence type="ECO:0000313" key="4">
    <source>
        <dbReference type="Proteomes" id="UP001651690"/>
    </source>
</evidence>
<evidence type="ECO:0008006" key="5">
    <source>
        <dbReference type="Google" id="ProtNLM"/>
    </source>
</evidence>
<keyword evidence="2" id="KW-0732">Signal</keyword>
<evidence type="ECO:0000256" key="2">
    <source>
        <dbReference type="SAM" id="SignalP"/>
    </source>
</evidence>
<protein>
    <recommendedName>
        <fullName evidence="5">Integral membrane protein</fullName>
    </recommendedName>
</protein>
<feature type="chain" id="PRO_5045130911" description="Integral membrane protein" evidence="2">
    <location>
        <begin position="25"/>
        <end position="144"/>
    </location>
</feature>
<name>A0ABT1M6E8_9MYCO</name>
<dbReference type="EMBL" id="JANDBD010000009">
    <property type="protein sequence ID" value="MCP9274701.1"/>
    <property type="molecule type" value="Genomic_DNA"/>
</dbReference>
<accession>A0ABT1M6E8</accession>
<feature type="signal peptide" evidence="2">
    <location>
        <begin position="1"/>
        <end position="24"/>
    </location>
</feature>
<evidence type="ECO:0000313" key="3">
    <source>
        <dbReference type="EMBL" id="MCP9274701.1"/>
    </source>
</evidence>
<comment type="caution">
    <text evidence="3">The sequence shown here is derived from an EMBL/GenBank/DDBJ whole genome shotgun (WGS) entry which is preliminary data.</text>
</comment>
<feature type="transmembrane region" description="Helical" evidence="1">
    <location>
        <begin position="34"/>
        <end position="59"/>
    </location>
</feature>
<keyword evidence="1" id="KW-0812">Transmembrane</keyword>
<gene>
    <name evidence="3" type="ORF">NM203_21135</name>
</gene>
<keyword evidence="1" id="KW-0472">Membrane</keyword>
<dbReference type="RefSeq" id="WP_255062376.1">
    <property type="nucleotide sequence ID" value="NZ_JANDBD010000009.1"/>
</dbReference>
<reference evidence="3 4" key="1">
    <citation type="submission" date="2022-06" db="EMBL/GenBank/DDBJ databases">
        <title>Mycolicibacterium sp. CAU 1645 isolated from seawater.</title>
        <authorList>
            <person name="Kim W."/>
        </authorList>
    </citation>
    <scope>NUCLEOTIDE SEQUENCE [LARGE SCALE GENOMIC DNA]</scope>
    <source>
        <strain evidence="3 4">CAU 1645</strain>
    </source>
</reference>
<feature type="transmembrane region" description="Helical" evidence="1">
    <location>
        <begin position="123"/>
        <end position="141"/>
    </location>
</feature>
<sequence length="144" mass="14052">MLLIPMRVLATAFGLMMVAAVALQADAPGLGCAVVAAVAVVGSVWFAPLAGAAVVLAIAALALSDAAPLLAALAGLSATCYLAVRHADRGEAVTLPTLVAVFGASALGVLATAVPIELPWAPLVAPFAVLGAFAIAVRGLSDVA</sequence>